<accession>A0A2W5HFW0</accession>
<evidence type="ECO:0000313" key="6">
    <source>
        <dbReference type="Proteomes" id="UP000249739"/>
    </source>
</evidence>
<dbReference type="EMBL" id="QFOT01000135">
    <property type="protein sequence ID" value="PZP54482.1"/>
    <property type="molecule type" value="Genomic_DNA"/>
</dbReference>
<name>A0A2W5HFW0_9BACT</name>
<protein>
    <recommendedName>
        <fullName evidence="4">phosphoglycolate phosphatase</fullName>
        <ecNumber evidence="4">3.1.3.18</ecNumber>
    </recommendedName>
</protein>
<dbReference type="SFLD" id="SFLDG01135">
    <property type="entry name" value="C1.5.6:_HAD__Beta-PGM__Phospha"/>
    <property type="match status" value="1"/>
</dbReference>
<evidence type="ECO:0000256" key="1">
    <source>
        <dbReference type="ARBA" id="ARBA00000830"/>
    </source>
</evidence>
<evidence type="ECO:0000313" key="5">
    <source>
        <dbReference type="EMBL" id="PZP54482.1"/>
    </source>
</evidence>
<dbReference type="PANTHER" id="PTHR43434">
    <property type="entry name" value="PHOSPHOGLYCOLATE PHOSPHATASE"/>
    <property type="match status" value="1"/>
</dbReference>
<comment type="catalytic activity">
    <reaction evidence="1">
        <text>2-phosphoglycolate + H2O = glycolate + phosphate</text>
        <dbReference type="Rhea" id="RHEA:14369"/>
        <dbReference type="ChEBI" id="CHEBI:15377"/>
        <dbReference type="ChEBI" id="CHEBI:29805"/>
        <dbReference type="ChEBI" id="CHEBI:43474"/>
        <dbReference type="ChEBI" id="CHEBI:58033"/>
        <dbReference type="EC" id="3.1.3.18"/>
    </reaction>
</comment>
<dbReference type="Gene3D" id="1.10.150.730">
    <property type="match status" value="1"/>
</dbReference>
<dbReference type="SFLD" id="SFLDS00003">
    <property type="entry name" value="Haloacid_Dehalogenase"/>
    <property type="match status" value="1"/>
</dbReference>
<evidence type="ECO:0000256" key="4">
    <source>
        <dbReference type="ARBA" id="ARBA00013078"/>
    </source>
</evidence>
<comment type="caution">
    <text evidence="5">The sequence shown here is derived from an EMBL/GenBank/DDBJ whole genome shotgun (WGS) entry which is preliminary data.</text>
</comment>
<dbReference type="NCBIfam" id="TIGR01549">
    <property type="entry name" value="HAD-SF-IA-v1"/>
    <property type="match status" value="1"/>
</dbReference>
<evidence type="ECO:0000256" key="3">
    <source>
        <dbReference type="ARBA" id="ARBA00006171"/>
    </source>
</evidence>
<organism evidence="5 6">
    <name type="scientific">Micavibrio aeruginosavorus</name>
    <dbReference type="NCBI Taxonomy" id="349221"/>
    <lineage>
        <taxon>Bacteria</taxon>
        <taxon>Pseudomonadati</taxon>
        <taxon>Bdellovibrionota</taxon>
        <taxon>Bdellovibrionia</taxon>
        <taxon>Bdellovibrionales</taxon>
        <taxon>Pseudobdellovibrionaceae</taxon>
        <taxon>Micavibrio</taxon>
    </lineage>
</organism>
<proteinExistence type="inferred from homology"/>
<dbReference type="InterPro" id="IPR050155">
    <property type="entry name" value="HAD-like_hydrolase_sf"/>
</dbReference>
<dbReference type="InterPro" id="IPR041492">
    <property type="entry name" value="HAD_2"/>
</dbReference>
<dbReference type="Proteomes" id="UP000249739">
    <property type="component" value="Unassembled WGS sequence"/>
</dbReference>
<dbReference type="AlphaFoldDB" id="A0A2W5HFW0"/>
<dbReference type="SUPFAM" id="SSF56784">
    <property type="entry name" value="HAD-like"/>
    <property type="match status" value="1"/>
</dbReference>
<dbReference type="PANTHER" id="PTHR43434:SF1">
    <property type="entry name" value="PHOSPHOGLYCOLATE PHOSPHATASE"/>
    <property type="match status" value="1"/>
</dbReference>
<comment type="similarity">
    <text evidence="3">Belongs to the HAD-like hydrolase superfamily. CbbY/CbbZ/Gph/YieH family.</text>
</comment>
<gene>
    <name evidence="5" type="ORF">DI586_09815</name>
</gene>
<dbReference type="SFLD" id="SFLDG01129">
    <property type="entry name" value="C1.5:_HAD__Beta-PGM__Phosphata"/>
    <property type="match status" value="1"/>
</dbReference>
<dbReference type="InterPro" id="IPR006439">
    <property type="entry name" value="HAD-SF_hydro_IA"/>
</dbReference>
<sequence>MNLLQKPDAILFDWDGTLVDTIHVLTKAYNDIFVEFGMPTWTLDEAKQNIRKSAREIFPEIFPGREDKALEIYYRSIEANHLEQLGKMNGVDNFLSMLKSKKIPLGVISNKRDAYLKKEVEHLGWQDYFTAVVGAGRGNHDKPSPEVMEIALNEMGLPLENLEIWYVGDTEIDLEFAANYGCKKVFISHGFGTLENAMKYEPDFVADSCESLGKQLDTIFNLR</sequence>
<comment type="pathway">
    <text evidence="2">Organic acid metabolism; glycolate biosynthesis; glycolate from 2-phosphoglycolate: step 1/1.</text>
</comment>
<dbReference type="EC" id="3.1.3.18" evidence="4"/>
<dbReference type="InterPro" id="IPR023214">
    <property type="entry name" value="HAD_sf"/>
</dbReference>
<dbReference type="GO" id="GO:0005829">
    <property type="term" value="C:cytosol"/>
    <property type="evidence" value="ECO:0007669"/>
    <property type="project" value="TreeGrafter"/>
</dbReference>
<dbReference type="Gene3D" id="3.40.50.1000">
    <property type="entry name" value="HAD superfamily/HAD-like"/>
    <property type="match status" value="1"/>
</dbReference>
<dbReference type="GO" id="GO:0006281">
    <property type="term" value="P:DNA repair"/>
    <property type="evidence" value="ECO:0007669"/>
    <property type="project" value="TreeGrafter"/>
</dbReference>
<evidence type="ECO:0000256" key="2">
    <source>
        <dbReference type="ARBA" id="ARBA00004818"/>
    </source>
</evidence>
<dbReference type="GO" id="GO:0008967">
    <property type="term" value="F:phosphoglycolate phosphatase activity"/>
    <property type="evidence" value="ECO:0007669"/>
    <property type="project" value="UniProtKB-EC"/>
</dbReference>
<dbReference type="InterPro" id="IPR036412">
    <property type="entry name" value="HAD-like_sf"/>
</dbReference>
<keyword evidence="5" id="KW-0378">Hydrolase</keyword>
<dbReference type="Pfam" id="PF13419">
    <property type="entry name" value="HAD_2"/>
    <property type="match status" value="1"/>
</dbReference>
<reference evidence="5 6" key="1">
    <citation type="submission" date="2017-08" db="EMBL/GenBank/DDBJ databases">
        <title>Infants hospitalized years apart are colonized by the same room-sourced microbial strains.</title>
        <authorList>
            <person name="Brooks B."/>
            <person name="Olm M.R."/>
            <person name="Firek B.A."/>
            <person name="Baker R."/>
            <person name="Thomas B.C."/>
            <person name="Morowitz M.J."/>
            <person name="Banfield J.F."/>
        </authorList>
    </citation>
    <scope>NUCLEOTIDE SEQUENCE [LARGE SCALE GENOMIC DNA]</scope>
    <source>
        <strain evidence="5">S2_006_000_R2_64</strain>
    </source>
</reference>